<feature type="region of interest" description="Disordered" evidence="1">
    <location>
        <begin position="1"/>
        <end position="25"/>
    </location>
</feature>
<protein>
    <submittedName>
        <fullName evidence="2">Uncharacterized protein</fullName>
    </submittedName>
</protein>
<feature type="compositionally biased region" description="Polar residues" evidence="1">
    <location>
        <begin position="12"/>
        <end position="21"/>
    </location>
</feature>
<accession>A0A2M9YR67</accession>
<proteinExistence type="predicted"/>
<organism evidence="2 3">
    <name type="scientific">Leptospira adleri</name>
    <dbReference type="NCBI Taxonomy" id="2023186"/>
    <lineage>
        <taxon>Bacteria</taxon>
        <taxon>Pseudomonadati</taxon>
        <taxon>Spirochaetota</taxon>
        <taxon>Spirochaetia</taxon>
        <taxon>Leptospirales</taxon>
        <taxon>Leptospiraceae</taxon>
        <taxon>Leptospira</taxon>
    </lineage>
</organism>
<evidence type="ECO:0000313" key="3">
    <source>
        <dbReference type="Proteomes" id="UP000232188"/>
    </source>
</evidence>
<dbReference type="EMBL" id="NPDV01000004">
    <property type="protein sequence ID" value="PJZ54017.1"/>
    <property type="molecule type" value="Genomic_DNA"/>
</dbReference>
<sequence>MESLSHADSALRTRSMSSYFSSKKRPLEGRISILKSGNSPFYGFFCGSSRNFNPTEDFRLTKNMILRISINIITTSSSKIPRLSAKVGFRDLFSKTFRKLSCI</sequence>
<comment type="caution">
    <text evidence="2">The sequence shown here is derived from an EMBL/GenBank/DDBJ whole genome shotgun (WGS) entry which is preliminary data.</text>
</comment>
<evidence type="ECO:0000313" key="2">
    <source>
        <dbReference type="EMBL" id="PJZ54017.1"/>
    </source>
</evidence>
<evidence type="ECO:0000256" key="1">
    <source>
        <dbReference type="SAM" id="MobiDB-lite"/>
    </source>
</evidence>
<gene>
    <name evidence="2" type="ORF">CH380_05710</name>
</gene>
<reference evidence="2 3" key="1">
    <citation type="submission" date="2017-07" db="EMBL/GenBank/DDBJ databases">
        <title>Leptospira spp. isolated from tropical soils.</title>
        <authorList>
            <person name="Thibeaux R."/>
            <person name="Iraola G."/>
            <person name="Ferres I."/>
            <person name="Bierque E."/>
            <person name="Girault D."/>
            <person name="Soupe-Gilbert M.-E."/>
            <person name="Picardeau M."/>
            <person name="Goarant C."/>
        </authorList>
    </citation>
    <scope>NUCLEOTIDE SEQUENCE [LARGE SCALE GENOMIC DNA]</scope>
    <source>
        <strain evidence="2 3">FH2-B-C1</strain>
    </source>
</reference>
<dbReference type="Proteomes" id="UP000232188">
    <property type="component" value="Unassembled WGS sequence"/>
</dbReference>
<name>A0A2M9YR67_9LEPT</name>
<dbReference type="AlphaFoldDB" id="A0A2M9YR67"/>